<proteinExistence type="predicted"/>
<organism evidence="2 3">
    <name type="scientific">Hibiscus sabdariffa</name>
    <name type="common">roselle</name>
    <dbReference type="NCBI Taxonomy" id="183260"/>
    <lineage>
        <taxon>Eukaryota</taxon>
        <taxon>Viridiplantae</taxon>
        <taxon>Streptophyta</taxon>
        <taxon>Embryophyta</taxon>
        <taxon>Tracheophyta</taxon>
        <taxon>Spermatophyta</taxon>
        <taxon>Magnoliopsida</taxon>
        <taxon>eudicotyledons</taxon>
        <taxon>Gunneridae</taxon>
        <taxon>Pentapetalae</taxon>
        <taxon>rosids</taxon>
        <taxon>malvids</taxon>
        <taxon>Malvales</taxon>
        <taxon>Malvaceae</taxon>
        <taxon>Malvoideae</taxon>
        <taxon>Hibiscus</taxon>
    </lineage>
</organism>
<dbReference type="Proteomes" id="UP001472677">
    <property type="component" value="Unassembled WGS sequence"/>
</dbReference>
<dbReference type="EMBL" id="JBBPBM010000003">
    <property type="protein sequence ID" value="KAK8593186.1"/>
    <property type="molecule type" value="Genomic_DNA"/>
</dbReference>
<gene>
    <name evidence="2" type="ORF">V6N12_045271</name>
</gene>
<feature type="transmembrane region" description="Helical" evidence="1">
    <location>
        <begin position="6"/>
        <end position="25"/>
    </location>
</feature>
<evidence type="ECO:0000313" key="2">
    <source>
        <dbReference type="EMBL" id="KAK8593186.1"/>
    </source>
</evidence>
<accession>A0ABR2G2C0</accession>
<sequence length="102" mass="11487">MKFKVVLIEPLAVIVIVIVIVKNIIKQKKSVLYDLSTKEAELSNNLEDMDMDIVNLLLEEAGARKKGREGTCNANDKESRTSSFLAIEDGELIVKKKPMRVR</sequence>
<name>A0ABR2G2C0_9ROSI</name>
<protein>
    <submittedName>
        <fullName evidence="2">Uncharacterized protein</fullName>
    </submittedName>
</protein>
<keyword evidence="1" id="KW-1133">Transmembrane helix</keyword>
<keyword evidence="1" id="KW-0812">Transmembrane</keyword>
<evidence type="ECO:0000313" key="3">
    <source>
        <dbReference type="Proteomes" id="UP001472677"/>
    </source>
</evidence>
<keyword evidence="3" id="KW-1185">Reference proteome</keyword>
<comment type="caution">
    <text evidence="2">The sequence shown here is derived from an EMBL/GenBank/DDBJ whole genome shotgun (WGS) entry which is preliminary data.</text>
</comment>
<keyword evidence="1" id="KW-0472">Membrane</keyword>
<reference evidence="2 3" key="1">
    <citation type="journal article" date="2024" name="G3 (Bethesda)">
        <title>Genome assembly of Hibiscus sabdariffa L. provides insights into metabolisms of medicinal natural products.</title>
        <authorList>
            <person name="Kim T."/>
        </authorList>
    </citation>
    <scope>NUCLEOTIDE SEQUENCE [LARGE SCALE GENOMIC DNA]</scope>
    <source>
        <strain evidence="2">TK-2024</strain>
        <tissue evidence="2">Old leaves</tissue>
    </source>
</reference>
<evidence type="ECO:0000256" key="1">
    <source>
        <dbReference type="SAM" id="Phobius"/>
    </source>
</evidence>